<feature type="domain" description="Rad50/SbcC-type AAA" evidence="3">
    <location>
        <begin position="5"/>
        <end position="62"/>
    </location>
</feature>
<evidence type="ECO:0000313" key="5">
    <source>
        <dbReference type="Proteomes" id="UP000266889"/>
    </source>
</evidence>
<dbReference type="InterPro" id="IPR041685">
    <property type="entry name" value="AAA_GajA/Old/RecF-like"/>
</dbReference>
<sequence>MHLSKITVHGFRASANQDLQCLFPGRFSVLVGANNAGKTTICDALSLAHRHVFPRLPRPSSATLGPGDRSIDVEYTYADDPHEEGPLGRHLLDQSGVAASGVAGSWTYALSRDLGRVSGRLSVGATNADLLEQVRLIYLPAWRNPLDELARREARILVELLRAQQQRLTGSRNLAGLRARAAGLLDALARDGVLQLLEQRVTTHLSALSAGVAHQWPFIRGQVVDDQYLARVLELMISAVQDRAEARHLEVSGLGYVNLLHIAVTLAAIPDSQDAGTDEPTEDHAVEPDQANPDSHSAGQPNSPGEDQGSTAAEPSPEEQLAQARTERDSQEDSFFPASPFHATVVIEEPEAHLHPQLQHGLVRYLRATVRRRPELQVILSSHATDVITTCRPEDVVVLRRARDGSNVCRPVANLPIAARPRVLRMARLHMDATRSSALFAERLVLVEGVTDAAVLRQFARAWAGSDATRAAFAEALTIVVMGWKVGEWPVQLLATERYELADRVAVLGDSDLALDASPTPPVWMREYPADTVRYFSSHPTLEPALTEGNETLVAEALQGIGVDAPDEINRATVTALFRSASRRDGTPAGAAAKHKGDFALTLAGLLEERIDADPASVHVPQHMAALLDFLFAPGEMAEHSEPEFPF</sequence>
<feature type="region of interest" description="Disordered" evidence="1">
    <location>
        <begin position="272"/>
        <end position="336"/>
    </location>
</feature>
<evidence type="ECO:0000313" key="4">
    <source>
        <dbReference type="EMBL" id="RQX02843.1"/>
    </source>
</evidence>
<proteinExistence type="predicted"/>
<dbReference type="Gene3D" id="3.40.50.300">
    <property type="entry name" value="P-loop containing nucleotide triphosphate hydrolases"/>
    <property type="match status" value="1"/>
</dbReference>
<comment type="caution">
    <text evidence="4">The sequence shown here is derived from an EMBL/GenBank/DDBJ whole genome shotgun (WGS) entry which is preliminary data.</text>
</comment>
<keyword evidence="5" id="KW-1185">Reference proteome</keyword>
<dbReference type="InterPro" id="IPR051396">
    <property type="entry name" value="Bact_Antivir_Def_Nuclease"/>
</dbReference>
<dbReference type="SUPFAM" id="SSF52540">
    <property type="entry name" value="P-loop containing nucleoside triphosphate hydrolases"/>
    <property type="match status" value="2"/>
</dbReference>
<dbReference type="GO" id="GO:0016887">
    <property type="term" value="F:ATP hydrolysis activity"/>
    <property type="evidence" value="ECO:0007669"/>
    <property type="project" value="InterPro"/>
</dbReference>
<protein>
    <submittedName>
        <fullName evidence="4">Uncharacterized protein</fullName>
    </submittedName>
</protein>
<organism evidence="4 5">
    <name type="scientific">Micromonospora arida</name>
    <dbReference type="NCBI Taxonomy" id="2203715"/>
    <lineage>
        <taxon>Bacteria</taxon>
        <taxon>Bacillati</taxon>
        <taxon>Actinomycetota</taxon>
        <taxon>Actinomycetes</taxon>
        <taxon>Micromonosporales</taxon>
        <taxon>Micromonosporaceae</taxon>
        <taxon>Micromonospora</taxon>
    </lineage>
</organism>
<dbReference type="PANTHER" id="PTHR43581:SF2">
    <property type="entry name" value="EXCINUCLEASE ATPASE SUBUNIT"/>
    <property type="match status" value="1"/>
</dbReference>
<dbReference type="GO" id="GO:0006302">
    <property type="term" value="P:double-strand break repair"/>
    <property type="evidence" value="ECO:0007669"/>
    <property type="project" value="InterPro"/>
</dbReference>
<dbReference type="AlphaFoldDB" id="A0A3N9X676"/>
<evidence type="ECO:0000256" key="1">
    <source>
        <dbReference type="SAM" id="MobiDB-lite"/>
    </source>
</evidence>
<feature type="compositionally biased region" description="Polar residues" evidence="1">
    <location>
        <begin position="292"/>
        <end position="313"/>
    </location>
</feature>
<feature type="domain" description="Endonuclease GajA/Old nuclease/RecF-like AAA" evidence="2">
    <location>
        <begin position="343"/>
        <end position="387"/>
    </location>
</feature>
<dbReference type="Pfam" id="PF13175">
    <property type="entry name" value="AAA_15"/>
    <property type="match status" value="1"/>
</dbReference>
<name>A0A3N9X676_9ACTN</name>
<dbReference type="InterPro" id="IPR027417">
    <property type="entry name" value="P-loop_NTPase"/>
</dbReference>
<accession>A0A3N9X676</accession>
<evidence type="ECO:0000259" key="3">
    <source>
        <dbReference type="Pfam" id="PF13476"/>
    </source>
</evidence>
<gene>
    <name evidence="4" type="ORF">DLJ58_30835</name>
</gene>
<dbReference type="RefSeq" id="WP_124861844.1">
    <property type="nucleotide sequence ID" value="NZ_QGSY01000306.1"/>
</dbReference>
<dbReference type="EMBL" id="QGSY01000306">
    <property type="protein sequence ID" value="RQX02843.1"/>
    <property type="molecule type" value="Genomic_DNA"/>
</dbReference>
<evidence type="ECO:0000259" key="2">
    <source>
        <dbReference type="Pfam" id="PF13175"/>
    </source>
</evidence>
<dbReference type="InterPro" id="IPR038729">
    <property type="entry name" value="Rad50/SbcC_AAA"/>
</dbReference>
<dbReference type="PANTHER" id="PTHR43581">
    <property type="entry name" value="ATP/GTP PHOSPHATASE"/>
    <property type="match status" value="1"/>
</dbReference>
<dbReference type="Pfam" id="PF13476">
    <property type="entry name" value="AAA_23"/>
    <property type="match status" value="1"/>
</dbReference>
<reference evidence="4 5" key="1">
    <citation type="submission" date="2018-05" db="EMBL/GenBank/DDBJ databases">
        <title>Micromonospora from Atacama Desert.</title>
        <authorList>
            <person name="Carro L."/>
            <person name="Goodfellow M."/>
            <person name="Klenk H.-P."/>
        </authorList>
    </citation>
    <scope>NUCLEOTIDE SEQUENCE [LARGE SCALE GENOMIC DNA]</scope>
    <source>
        <strain evidence="4 5">LB32</strain>
    </source>
</reference>
<dbReference type="OrthoDB" id="3237462at2"/>
<dbReference type="Proteomes" id="UP000266889">
    <property type="component" value="Unassembled WGS sequence"/>
</dbReference>